<reference evidence="1" key="1">
    <citation type="submission" date="2020-04" db="EMBL/GenBank/DDBJ databases">
        <authorList>
            <person name="Chiriac C."/>
            <person name="Salcher M."/>
            <person name="Ghai R."/>
            <person name="Kavagutti S V."/>
        </authorList>
    </citation>
    <scope>NUCLEOTIDE SEQUENCE</scope>
</reference>
<accession>A0A6J5M2Q7</accession>
<organism evidence="1">
    <name type="scientific">uncultured Caudovirales phage</name>
    <dbReference type="NCBI Taxonomy" id="2100421"/>
    <lineage>
        <taxon>Viruses</taxon>
        <taxon>Duplodnaviria</taxon>
        <taxon>Heunggongvirae</taxon>
        <taxon>Uroviricota</taxon>
        <taxon>Caudoviricetes</taxon>
        <taxon>Peduoviridae</taxon>
        <taxon>Maltschvirus</taxon>
        <taxon>Maltschvirus maltsch</taxon>
    </lineage>
</organism>
<sequence>MKNIIKVAVIGLFCGVSQVALADVSAIKSWFGGGCLSSNLTSGCTIKSQFEGFDLDKETAALYTCTSQEGSCTLYSPRVRRVDSTGKVVMRIKNIPGGCFQVRTGRNGNNRPDAKSKILCEK</sequence>
<name>A0A6J5M2Q7_9CAUD</name>
<protein>
    <submittedName>
        <fullName evidence="1">Uncharacterized protein</fullName>
    </submittedName>
</protein>
<evidence type="ECO:0000313" key="1">
    <source>
        <dbReference type="EMBL" id="CAB4141215.1"/>
    </source>
</evidence>
<gene>
    <name evidence="1" type="ORF">UFOVP410_54</name>
</gene>
<dbReference type="EMBL" id="LR796388">
    <property type="protein sequence ID" value="CAB4141215.1"/>
    <property type="molecule type" value="Genomic_DNA"/>
</dbReference>
<proteinExistence type="predicted"/>